<evidence type="ECO:0000313" key="3">
    <source>
        <dbReference type="Proteomes" id="UP001419910"/>
    </source>
</evidence>
<dbReference type="EMBL" id="JBDIME010000001">
    <property type="protein sequence ID" value="MEN2788072.1"/>
    <property type="molecule type" value="Genomic_DNA"/>
</dbReference>
<gene>
    <name evidence="2" type="ORF">ABC974_00385</name>
</gene>
<dbReference type="RefSeq" id="WP_343887643.1">
    <property type="nucleotide sequence ID" value="NZ_BAAAEH010000005.1"/>
</dbReference>
<name>A0ABU9XWZ9_9SPHN</name>
<evidence type="ECO:0000313" key="2">
    <source>
        <dbReference type="EMBL" id="MEN2788072.1"/>
    </source>
</evidence>
<dbReference type="Proteomes" id="UP001419910">
    <property type="component" value="Unassembled WGS sequence"/>
</dbReference>
<protein>
    <submittedName>
        <fullName evidence="2">Homogentisate 1,2-dioxygenase</fullName>
    </submittedName>
</protein>
<keyword evidence="3" id="KW-1185">Reference proteome</keyword>
<organism evidence="2 3">
    <name type="scientific">Sphingomonas oligophenolica</name>
    <dbReference type="NCBI Taxonomy" id="301154"/>
    <lineage>
        <taxon>Bacteria</taxon>
        <taxon>Pseudomonadati</taxon>
        <taxon>Pseudomonadota</taxon>
        <taxon>Alphaproteobacteria</taxon>
        <taxon>Sphingomonadales</taxon>
        <taxon>Sphingomonadaceae</taxon>
        <taxon>Sphingomonas</taxon>
    </lineage>
</organism>
<accession>A0ABU9XWZ9</accession>
<comment type="caution">
    <text evidence="2">The sequence shown here is derived from an EMBL/GenBank/DDBJ whole genome shotgun (WGS) entry which is preliminary data.</text>
</comment>
<feature type="signal peptide" evidence="1">
    <location>
        <begin position="1"/>
        <end position="19"/>
    </location>
</feature>
<proteinExistence type="predicted"/>
<keyword evidence="1" id="KW-0732">Signal</keyword>
<evidence type="ECO:0000256" key="1">
    <source>
        <dbReference type="SAM" id="SignalP"/>
    </source>
</evidence>
<reference evidence="2 3" key="1">
    <citation type="submission" date="2024-05" db="EMBL/GenBank/DDBJ databases">
        <authorList>
            <person name="Liu Q."/>
            <person name="Xin Y.-H."/>
        </authorList>
    </citation>
    <scope>NUCLEOTIDE SEQUENCE [LARGE SCALE GENOMIC DNA]</scope>
    <source>
        <strain evidence="2 3">CGMCC 1.10181</strain>
    </source>
</reference>
<feature type="chain" id="PRO_5046907145" evidence="1">
    <location>
        <begin position="20"/>
        <end position="171"/>
    </location>
</feature>
<sequence length="171" mass="16868">MKIAALALTLLFIAPSALAQEAAPACPATPAPLPPGLAGWASVTPVSAAASAAGLAKATAPVGSRADVALLPAAQVQFVAPEKAPAADSYSGLVSFSVPAARTYRVALGAGAWIDVVRDGTPIASAAHGHGVACTAVRKTVDFALTPGDYVLQISGNRAAAISVLILPLLP</sequence>